<dbReference type="GeneID" id="106333021"/>
<evidence type="ECO:0000256" key="7">
    <source>
        <dbReference type="SAM" id="SignalP"/>
    </source>
</evidence>
<dbReference type="Proteomes" id="UP000032141">
    <property type="component" value="Chromosome C3"/>
</dbReference>
<feature type="chain" id="PRO_5002272890" description="Acidic protein" evidence="7">
    <location>
        <begin position="31"/>
        <end position="140"/>
    </location>
</feature>
<name>A0A0D3BAN8_BRAOL</name>
<dbReference type="GO" id="GO:0006952">
    <property type="term" value="P:defense response"/>
    <property type="evidence" value="ECO:0007669"/>
    <property type="project" value="UniProtKB-KW"/>
</dbReference>
<dbReference type="PRINTS" id="PR00287">
    <property type="entry name" value="THIONIN"/>
</dbReference>
<dbReference type="InterPro" id="IPR001010">
    <property type="entry name" value="Thionin"/>
</dbReference>
<evidence type="ECO:0000256" key="3">
    <source>
        <dbReference type="ARBA" id="ARBA00022525"/>
    </source>
</evidence>
<dbReference type="FunFam" id="3.30.1350.10:FF:000001">
    <property type="entry name" value="Hellethionin-D"/>
    <property type="match status" value="1"/>
</dbReference>
<evidence type="ECO:0000313" key="8">
    <source>
        <dbReference type="EnsemblPlants" id="Bo3g064000.1"/>
    </source>
</evidence>
<keyword evidence="3" id="KW-0964">Secreted</keyword>
<keyword evidence="4" id="KW-0800">Toxin</keyword>
<keyword evidence="5" id="KW-0611">Plant defense</keyword>
<evidence type="ECO:0000256" key="6">
    <source>
        <dbReference type="ARBA" id="ARBA00023157"/>
    </source>
</evidence>
<reference evidence="8 9" key="1">
    <citation type="journal article" date="2014" name="Genome Biol.">
        <title>Transcriptome and methylome profiling reveals relics of genome dominance in the mesopolyploid Brassica oleracea.</title>
        <authorList>
            <person name="Parkin I.A."/>
            <person name="Koh C."/>
            <person name="Tang H."/>
            <person name="Robinson S.J."/>
            <person name="Kagale S."/>
            <person name="Clarke W.E."/>
            <person name="Town C.D."/>
            <person name="Nixon J."/>
            <person name="Krishnakumar V."/>
            <person name="Bidwell S.L."/>
            <person name="Denoeud F."/>
            <person name="Belcram H."/>
            <person name="Links M.G."/>
            <person name="Just J."/>
            <person name="Clarke C."/>
            <person name="Bender T."/>
            <person name="Huebert T."/>
            <person name="Mason A.S."/>
            <person name="Pires J.C."/>
            <person name="Barker G."/>
            <person name="Moore J."/>
            <person name="Walley P.G."/>
            <person name="Manoli S."/>
            <person name="Batley J."/>
            <person name="Edwards D."/>
            <person name="Nelson M.N."/>
            <person name="Wang X."/>
            <person name="Paterson A.H."/>
            <person name="King G."/>
            <person name="Bancroft I."/>
            <person name="Chalhoub B."/>
            <person name="Sharpe A.G."/>
        </authorList>
    </citation>
    <scope>NUCLEOTIDE SEQUENCE</scope>
    <source>
        <strain evidence="8 9">cv. TO1000</strain>
    </source>
</reference>
<keyword evidence="6" id="KW-1015">Disulfide bond</keyword>
<protein>
    <recommendedName>
        <fullName evidence="10">Acidic protein</fullName>
    </recommendedName>
</protein>
<sequence length="140" mass="14791">MYCKKMEGKSVILSLLIMSLVVMVQIKVEARVCCPSQQSRNAYTACLIVFSRSSCLRASGCLEISGNVCPSGYPNDILENSGDHANEYCKLGCTSSVCGAMTSLHNSGAGEIVNEAFEQCANACATFCNKGSVKPAAETA</sequence>
<dbReference type="EnsemblPlants" id="Bo3g064000.1">
    <property type="protein sequence ID" value="Bo3g064000.1"/>
    <property type="gene ID" value="Bo3g064000"/>
</dbReference>
<reference evidence="8" key="2">
    <citation type="submission" date="2015-03" db="UniProtKB">
        <authorList>
            <consortium name="EnsemblPlants"/>
        </authorList>
    </citation>
    <scope>IDENTIFICATION</scope>
</reference>
<dbReference type="SUPFAM" id="SSF57429">
    <property type="entry name" value="Crambin-like"/>
    <property type="match status" value="1"/>
</dbReference>
<comment type="subcellular location">
    <subcellularLocation>
        <location evidence="1">Secreted</location>
    </subcellularLocation>
</comment>
<dbReference type="AlphaFoldDB" id="A0A0D3BAN8"/>
<evidence type="ECO:0008006" key="10">
    <source>
        <dbReference type="Google" id="ProtNLM"/>
    </source>
</evidence>
<dbReference type="SMR" id="A0A0D3BAN8"/>
<feature type="signal peptide" evidence="7">
    <location>
        <begin position="1"/>
        <end position="30"/>
    </location>
</feature>
<keyword evidence="9" id="KW-1185">Reference proteome</keyword>
<dbReference type="RefSeq" id="XP_013626959.1">
    <property type="nucleotide sequence ID" value="XM_013771505.1"/>
</dbReference>
<dbReference type="GO" id="GO:0005576">
    <property type="term" value="C:extracellular region"/>
    <property type="evidence" value="ECO:0007669"/>
    <property type="project" value="UniProtKB-SubCell"/>
</dbReference>
<dbReference type="eggNOG" id="ENOG502SUEZ">
    <property type="taxonomic scope" value="Eukaryota"/>
</dbReference>
<dbReference type="Gramene" id="Bo3g064000.1">
    <property type="protein sequence ID" value="Bo3g064000.1"/>
    <property type="gene ID" value="Bo3g064000"/>
</dbReference>
<dbReference type="PANTHER" id="PTHR33920">
    <property type="entry name" value="THIONIN-2.1-RELATED"/>
    <property type="match status" value="1"/>
</dbReference>
<keyword evidence="7" id="KW-0732">Signal</keyword>
<evidence type="ECO:0000313" key="9">
    <source>
        <dbReference type="Proteomes" id="UP000032141"/>
    </source>
</evidence>
<evidence type="ECO:0000256" key="5">
    <source>
        <dbReference type="ARBA" id="ARBA00022821"/>
    </source>
</evidence>
<proteinExistence type="inferred from homology"/>
<dbReference type="GO" id="GO:0090729">
    <property type="term" value="F:toxin activity"/>
    <property type="evidence" value="ECO:0007669"/>
    <property type="project" value="UniProtKB-KW"/>
</dbReference>
<dbReference type="STRING" id="109376.A0A0D3BAN8"/>
<dbReference type="InterPro" id="IPR036391">
    <property type="entry name" value="Thionin-like_sf"/>
</dbReference>
<comment type="similarity">
    <text evidence="2">Belongs to the plant thionin (TC 1.C.44) family.</text>
</comment>
<dbReference type="OMA" id="SANEYCK"/>
<organism evidence="8 9">
    <name type="scientific">Brassica oleracea var. oleracea</name>
    <dbReference type="NCBI Taxonomy" id="109376"/>
    <lineage>
        <taxon>Eukaryota</taxon>
        <taxon>Viridiplantae</taxon>
        <taxon>Streptophyta</taxon>
        <taxon>Embryophyta</taxon>
        <taxon>Tracheophyta</taxon>
        <taxon>Spermatophyta</taxon>
        <taxon>Magnoliopsida</taxon>
        <taxon>eudicotyledons</taxon>
        <taxon>Gunneridae</taxon>
        <taxon>Pentapetalae</taxon>
        <taxon>rosids</taxon>
        <taxon>malvids</taxon>
        <taxon>Brassicales</taxon>
        <taxon>Brassicaceae</taxon>
        <taxon>Brassiceae</taxon>
        <taxon>Brassica</taxon>
    </lineage>
</organism>
<dbReference type="OrthoDB" id="653285at2759"/>
<dbReference type="PANTHER" id="PTHR33920:SF2">
    <property type="entry name" value="THIONIN-2.1-RELATED"/>
    <property type="match status" value="1"/>
</dbReference>
<evidence type="ECO:0000256" key="1">
    <source>
        <dbReference type="ARBA" id="ARBA00004613"/>
    </source>
</evidence>
<dbReference type="Gene3D" id="3.30.1350.10">
    <property type="entry name" value="Thionin-like"/>
    <property type="match status" value="1"/>
</dbReference>
<dbReference type="KEGG" id="boe:106333021"/>
<dbReference type="PROSITE" id="PS00271">
    <property type="entry name" value="THIONIN"/>
    <property type="match status" value="1"/>
</dbReference>
<evidence type="ECO:0000256" key="4">
    <source>
        <dbReference type="ARBA" id="ARBA00022656"/>
    </source>
</evidence>
<dbReference type="Pfam" id="PF00321">
    <property type="entry name" value="Thionin"/>
    <property type="match status" value="1"/>
</dbReference>
<dbReference type="HOGENOM" id="CLU_132328_0_0_1"/>
<evidence type="ECO:0000256" key="2">
    <source>
        <dbReference type="ARBA" id="ARBA00009872"/>
    </source>
</evidence>
<accession>A0A0D3BAN8</accession>